<protein>
    <submittedName>
        <fullName evidence="1">Uncharacterized protein</fullName>
    </submittedName>
</protein>
<dbReference type="Proteomes" id="UP000694892">
    <property type="component" value="Chromosome 4S"/>
</dbReference>
<dbReference type="EMBL" id="CM004473">
    <property type="protein sequence ID" value="OCT83351.1"/>
    <property type="molecule type" value="Genomic_DNA"/>
</dbReference>
<sequence>MARILDWKPHLGTKDCVQIEQNLAITPLTALPWICKPNRLPNIHSSGDICHIWWSCTYIGPFWEQIIKHLKQALGVDLPAAPETLLLSMIPGPIKNSKKGFIRFALQAARVVIPLEIETTPSTGEWMKEIETMMGMEELISHTNGTQEQNITTWTAYIMYKETAEDKQDKTLEAL</sequence>
<gene>
    <name evidence="1" type="ORF">XELAEV_18025890mg</name>
</gene>
<proteinExistence type="predicted"/>
<dbReference type="AlphaFoldDB" id="A0A974D379"/>
<name>A0A974D379_XENLA</name>
<evidence type="ECO:0000313" key="2">
    <source>
        <dbReference type="Proteomes" id="UP000694892"/>
    </source>
</evidence>
<organism evidence="1 2">
    <name type="scientific">Xenopus laevis</name>
    <name type="common">African clawed frog</name>
    <dbReference type="NCBI Taxonomy" id="8355"/>
    <lineage>
        <taxon>Eukaryota</taxon>
        <taxon>Metazoa</taxon>
        <taxon>Chordata</taxon>
        <taxon>Craniata</taxon>
        <taxon>Vertebrata</taxon>
        <taxon>Euteleostomi</taxon>
        <taxon>Amphibia</taxon>
        <taxon>Batrachia</taxon>
        <taxon>Anura</taxon>
        <taxon>Pipoidea</taxon>
        <taxon>Pipidae</taxon>
        <taxon>Xenopodinae</taxon>
        <taxon>Xenopus</taxon>
        <taxon>Xenopus</taxon>
    </lineage>
</organism>
<evidence type="ECO:0000313" key="1">
    <source>
        <dbReference type="EMBL" id="OCT83351.1"/>
    </source>
</evidence>
<reference evidence="2" key="1">
    <citation type="journal article" date="2016" name="Nature">
        <title>Genome evolution in the allotetraploid frog Xenopus laevis.</title>
        <authorList>
            <person name="Session A.M."/>
            <person name="Uno Y."/>
            <person name="Kwon T."/>
            <person name="Chapman J.A."/>
            <person name="Toyoda A."/>
            <person name="Takahashi S."/>
            <person name="Fukui A."/>
            <person name="Hikosaka A."/>
            <person name="Suzuki A."/>
            <person name="Kondo M."/>
            <person name="van Heeringen S.J."/>
            <person name="Quigley I."/>
            <person name="Heinz S."/>
            <person name="Ogino H."/>
            <person name="Ochi H."/>
            <person name="Hellsten U."/>
            <person name="Lyons J.B."/>
            <person name="Simakov O."/>
            <person name="Putnam N."/>
            <person name="Stites J."/>
            <person name="Kuroki Y."/>
            <person name="Tanaka T."/>
            <person name="Michiue T."/>
            <person name="Watanabe M."/>
            <person name="Bogdanovic O."/>
            <person name="Lister R."/>
            <person name="Georgiou G."/>
            <person name="Paranjpe S.S."/>
            <person name="van Kruijsbergen I."/>
            <person name="Shu S."/>
            <person name="Carlson J."/>
            <person name="Kinoshita T."/>
            <person name="Ohta Y."/>
            <person name="Mawaribuchi S."/>
            <person name="Jenkins J."/>
            <person name="Grimwood J."/>
            <person name="Schmutz J."/>
            <person name="Mitros T."/>
            <person name="Mozaffari S.V."/>
            <person name="Suzuki Y."/>
            <person name="Haramoto Y."/>
            <person name="Yamamoto T.S."/>
            <person name="Takagi C."/>
            <person name="Heald R."/>
            <person name="Miller K."/>
            <person name="Haudenschild C."/>
            <person name="Kitzman J."/>
            <person name="Nakayama T."/>
            <person name="Izutsu Y."/>
            <person name="Robert J."/>
            <person name="Fortriede J."/>
            <person name="Burns K."/>
            <person name="Lotay V."/>
            <person name="Karimi K."/>
            <person name="Yasuoka Y."/>
            <person name="Dichmann D.S."/>
            <person name="Flajnik M.F."/>
            <person name="Houston D.W."/>
            <person name="Shendure J."/>
            <person name="DuPasquier L."/>
            <person name="Vize P.D."/>
            <person name="Zorn A.M."/>
            <person name="Ito M."/>
            <person name="Marcotte E.M."/>
            <person name="Wallingford J.B."/>
            <person name="Ito Y."/>
            <person name="Asashima M."/>
            <person name="Ueno N."/>
            <person name="Matsuda Y."/>
            <person name="Veenstra G.J."/>
            <person name="Fujiyama A."/>
            <person name="Harland R.M."/>
            <person name="Taira M."/>
            <person name="Rokhsar D.S."/>
        </authorList>
    </citation>
    <scope>NUCLEOTIDE SEQUENCE [LARGE SCALE GENOMIC DNA]</scope>
    <source>
        <strain evidence="2">J</strain>
    </source>
</reference>
<accession>A0A974D379</accession>